<organism evidence="3 4">
    <name type="scientific">Pannus brasiliensis CCIBt3594</name>
    <dbReference type="NCBI Taxonomy" id="1427578"/>
    <lineage>
        <taxon>Bacteria</taxon>
        <taxon>Bacillati</taxon>
        <taxon>Cyanobacteriota</taxon>
        <taxon>Cyanophyceae</taxon>
        <taxon>Oscillatoriophycideae</taxon>
        <taxon>Chroococcales</taxon>
        <taxon>Microcystaceae</taxon>
        <taxon>Pannus</taxon>
    </lineage>
</organism>
<dbReference type="EMBL" id="JBAFSM010000003">
    <property type="protein sequence ID" value="MEG3436004.1"/>
    <property type="molecule type" value="Genomic_DNA"/>
</dbReference>
<gene>
    <name evidence="3" type="ORF">V0288_02635</name>
</gene>
<dbReference type="AlphaFoldDB" id="A0AAW9QTX2"/>
<sequence length="254" mass="27699">MYSIDVNFLKDRHLAERVKTASVAKIPSGIDLRKQQPILIGIGVGVGLLALTSLLGFFVNWQKTQTEAQIGSLDAELGQLQGQTKKLEGMKAQLAALEQENRALVSVFDRIRPWSAIVQEISQQTPPAVQVKSIQQVDLPPDPGQTGPKTQIKISGIARNYEAVNHYLLTLQGSPFLNAEKTAIENAALADILVPLEKEKSNVKITIPQGVQYSIVTELKDTPVSQQLANIARNRAVGVVTRIETLKQQGALQP</sequence>
<evidence type="ECO:0000313" key="3">
    <source>
        <dbReference type="EMBL" id="MEG3436004.1"/>
    </source>
</evidence>
<feature type="transmembrane region" description="Helical" evidence="2">
    <location>
        <begin position="38"/>
        <end position="59"/>
    </location>
</feature>
<keyword evidence="2" id="KW-1133">Transmembrane helix</keyword>
<accession>A0AAW9QTX2</accession>
<keyword evidence="2" id="KW-0472">Membrane</keyword>
<evidence type="ECO:0000256" key="1">
    <source>
        <dbReference type="SAM" id="Coils"/>
    </source>
</evidence>
<reference evidence="3 4" key="1">
    <citation type="submission" date="2024-01" db="EMBL/GenBank/DDBJ databases">
        <title>Genomic insights into the taxonomy and metabolism of the cyanobacterium Pannus brasiliensis CCIBt3594.</title>
        <authorList>
            <person name="Machado M."/>
            <person name="Botero N.B."/>
            <person name="Andreote A.P.D."/>
            <person name="Feitosa A.M.T."/>
            <person name="Popin R."/>
            <person name="Sivonen K."/>
            <person name="Fiore M.F."/>
        </authorList>
    </citation>
    <scope>NUCLEOTIDE SEQUENCE [LARGE SCALE GENOMIC DNA]</scope>
    <source>
        <strain evidence="3 4">CCIBt3594</strain>
    </source>
</reference>
<comment type="caution">
    <text evidence="3">The sequence shown here is derived from an EMBL/GenBank/DDBJ whole genome shotgun (WGS) entry which is preliminary data.</text>
</comment>
<keyword evidence="1" id="KW-0175">Coiled coil</keyword>
<protein>
    <submittedName>
        <fullName evidence="3">PilN domain-containing protein</fullName>
    </submittedName>
</protein>
<dbReference type="PANTHER" id="PTHR40278">
    <property type="entry name" value="DNA UTILIZATION PROTEIN HOFN"/>
    <property type="match status" value="1"/>
</dbReference>
<dbReference type="Pfam" id="PF05137">
    <property type="entry name" value="PilN"/>
    <property type="match status" value="1"/>
</dbReference>
<feature type="coiled-coil region" evidence="1">
    <location>
        <begin position="80"/>
        <end position="107"/>
    </location>
</feature>
<proteinExistence type="predicted"/>
<dbReference type="InterPro" id="IPR052534">
    <property type="entry name" value="Extracell_DNA_Util/SecSys_Comp"/>
</dbReference>
<evidence type="ECO:0000313" key="4">
    <source>
        <dbReference type="Proteomes" id="UP001328733"/>
    </source>
</evidence>
<keyword evidence="4" id="KW-1185">Reference proteome</keyword>
<evidence type="ECO:0000256" key="2">
    <source>
        <dbReference type="SAM" id="Phobius"/>
    </source>
</evidence>
<dbReference type="Proteomes" id="UP001328733">
    <property type="component" value="Unassembled WGS sequence"/>
</dbReference>
<name>A0AAW9QTX2_9CHRO</name>
<keyword evidence="2" id="KW-0812">Transmembrane</keyword>
<dbReference type="PANTHER" id="PTHR40278:SF1">
    <property type="entry name" value="DNA UTILIZATION PROTEIN HOFN"/>
    <property type="match status" value="1"/>
</dbReference>
<dbReference type="InterPro" id="IPR007813">
    <property type="entry name" value="PilN"/>
</dbReference>
<dbReference type="RefSeq" id="WP_332863453.1">
    <property type="nucleotide sequence ID" value="NZ_JBAFSM010000003.1"/>
</dbReference>